<organism evidence="13 14">
    <name type="scientific">Lactarius akahatsu</name>
    <dbReference type="NCBI Taxonomy" id="416441"/>
    <lineage>
        <taxon>Eukaryota</taxon>
        <taxon>Fungi</taxon>
        <taxon>Dikarya</taxon>
        <taxon>Basidiomycota</taxon>
        <taxon>Agaricomycotina</taxon>
        <taxon>Agaricomycetes</taxon>
        <taxon>Russulales</taxon>
        <taxon>Russulaceae</taxon>
        <taxon>Lactarius</taxon>
    </lineage>
</organism>
<keyword evidence="13" id="KW-0675">Receptor</keyword>
<comment type="caution">
    <text evidence="13">The sequence shown here is derived from an EMBL/GenBank/DDBJ whole genome shotgun (WGS) entry which is preliminary data.</text>
</comment>
<proteinExistence type="inferred from homology"/>
<dbReference type="PANTHER" id="PTHR46208">
    <property type="entry name" value="MITOCHONDRIAL IMPORT RECEPTOR SUBUNIT TOM70"/>
    <property type="match status" value="1"/>
</dbReference>
<dbReference type="InterPro" id="IPR011990">
    <property type="entry name" value="TPR-like_helical_dom_sf"/>
</dbReference>
<dbReference type="PROSITE" id="PS50005">
    <property type="entry name" value="TPR"/>
    <property type="match status" value="1"/>
</dbReference>
<evidence type="ECO:0000256" key="1">
    <source>
        <dbReference type="ARBA" id="ARBA00004572"/>
    </source>
</evidence>
<evidence type="ECO:0000313" key="13">
    <source>
        <dbReference type="EMBL" id="KAH8987159.1"/>
    </source>
</evidence>
<feature type="compositionally biased region" description="Basic and acidic residues" evidence="11">
    <location>
        <begin position="70"/>
        <end position="95"/>
    </location>
</feature>
<dbReference type="SUPFAM" id="SSF48452">
    <property type="entry name" value="TPR-like"/>
    <property type="match status" value="2"/>
</dbReference>
<evidence type="ECO:0000256" key="5">
    <source>
        <dbReference type="ARBA" id="ARBA00022803"/>
    </source>
</evidence>
<feature type="compositionally biased region" description="Basic residues" evidence="11">
    <location>
        <begin position="56"/>
        <end position="69"/>
    </location>
</feature>
<dbReference type="GO" id="GO:0008320">
    <property type="term" value="F:protein transmembrane transporter activity"/>
    <property type="evidence" value="ECO:0007669"/>
    <property type="project" value="TreeGrafter"/>
</dbReference>
<evidence type="ECO:0000256" key="7">
    <source>
        <dbReference type="ARBA" id="ARBA00023128"/>
    </source>
</evidence>
<feature type="repeat" description="TPR" evidence="10">
    <location>
        <begin position="116"/>
        <end position="149"/>
    </location>
</feature>
<dbReference type="GO" id="GO:0030943">
    <property type="term" value="F:mitochondrion targeting sequence binding"/>
    <property type="evidence" value="ECO:0007669"/>
    <property type="project" value="TreeGrafter"/>
</dbReference>
<dbReference type="Pfam" id="PF13432">
    <property type="entry name" value="TPR_16"/>
    <property type="match status" value="1"/>
</dbReference>
<evidence type="ECO:0000256" key="4">
    <source>
        <dbReference type="ARBA" id="ARBA00022787"/>
    </source>
</evidence>
<keyword evidence="6 12" id="KW-1133">Transmembrane helix</keyword>
<keyword evidence="7" id="KW-0496">Mitochondrion</keyword>
<dbReference type="Pfam" id="PF14559">
    <property type="entry name" value="TPR_19"/>
    <property type="match status" value="1"/>
</dbReference>
<comment type="subcellular location">
    <subcellularLocation>
        <location evidence="1">Mitochondrion outer membrane</location>
        <topology evidence="1">Single-pass membrane protein</topology>
    </subcellularLocation>
</comment>
<accession>A0AAD4LBR6</accession>
<keyword evidence="3" id="KW-0677">Repeat</keyword>
<keyword evidence="2 12" id="KW-0812">Transmembrane</keyword>
<dbReference type="Proteomes" id="UP001201163">
    <property type="component" value="Unassembled WGS sequence"/>
</dbReference>
<evidence type="ECO:0000256" key="11">
    <source>
        <dbReference type="SAM" id="MobiDB-lite"/>
    </source>
</evidence>
<evidence type="ECO:0000256" key="12">
    <source>
        <dbReference type="SAM" id="Phobius"/>
    </source>
</evidence>
<feature type="region of interest" description="Disordered" evidence="11">
    <location>
        <begin position="46"/>
        <end position="95"/>
    </location>
</feature>
<evidence type="ECO:0000256" key="3">
    <source>
        <dbReference type="ARBA" id="ARBA00022737"/>
    </source>
</evidence>
<evidence type="ECO:0000256" key="8">
    <source>
        <dbReference type="ARBA" id="ARBA00023136"/>
    </source>
</evidence>
<dbReference type="GO" id="GO:0030150">
    <property type="term" value="P:protein import into mitochondrial matrix"/>
    <property type="evidence" value="ECO:0007669"/>
    <property type="project" value="TreeGrafter"/>
</dbReference>
<name>A0AAD4LBR6_9AGAM</name>
<keyword evidence="5 10" id="KW-0802">TPR repeat</keyword>
<evidence type="ECO:0000256" key="9">
    <source>
        <dbReference type="ARBA" id="ARBA00038030"/>
    </source>
</evidence>
<dbReference type="EMBL" id="JAKELL010000049">
    <property type="protein sequence ID" value="KAH8987159.1"/>
    <property type="molecule type" value="Genomic_DNA"/>
</dbReference>
<dbReference type="GO" id="GO:0005741">
    <property type="term" value="C:mitochondrial outer membrane"/>
    <property type="evidence" value="ECO:0007669"/>
    <property type="project" value="UniProtKB-SubCell"/>
</dbReference>
<dbReference type="Gene3D" id="1.25.40.10">
    <property type="entry name" value="Tetratricopeptide repeat domain"/>
    <property type="match status" value="2"/>
</dbReference>
<dbReference type="SMART" id="SM00028">
    <property type="entry name" value="TPR"/>
    <property type="match status" value="8"/>
</dbReference>
<keyword evidence="8 12" id="KW-0472">Membrane</keyword>
<evidence type="ECO:0000313" key="14">
    <source>
        <dbReference type="Proteomes" id="UP001201163"/>
    </source>
</evidence>
<keyword evidence="4" id="KW-1000">Mitochondrion outer membrane</keyword>
<evidence type="ECO:0000256" key="2">
    <source>
        <dbReference type="ARBA" id="ARBA00022692"/>
    </source>
</evidence>
<feature type="transmembrane region" description="Helical" evidence="12">
    <location>
        <begin position="21"/>
        <end position="41"/>
    </location>
</feature>
<gene>
    <name evidence="13" type="ORF">EDB92DRAFT_1876675</name>
</gene>
<reference evidence="13" key="1">
    <citation type="submission" date="2022-01" db="EMBL/GenBank/DDBJ databases">
        <title>Comparative genomics reveals a dynamic genome evolution in the ectomycorrhizal milk-cap (Lactarius) mushrooms.</title>
        <authorList>
            <consortium name="DOE Joint Genome Institute"/>
            <person name="Lebreton A."/>
            <person name="Tang N."/>
            <person name="Kuo A."/>
            <person name="LaButti K."/>
            <person name="Drula E."/>
            <person name="Barry K."/>
            <person name="Clum A."/>
            <person name="Lipzen A."/>
            <person name="Mousain D."/>
            <person name="Ng V."/>
            <person name="Wang R."/>
            <person name="Wang X."/>
            <person name="Dai Y."/>
            <person name="Henrissat B."/>
            <person name="Grigoriev I.V."/>
            <person name="Guerin-Laguette A."/>
            <person name="Yu F."/>
            <person name="Martin F.M."/>
        </authorList>
    </citation>
    <scope>NUCLEOTIDE SEQUENCE</scope>
    <source>
        <strain evidence="13">QP</strain>
    </source>
</reference>
<dbReference type="PANTHER" id="PTHR46208:SF1">
    <property type="entry name" value="MITOCHONDRIAL IMPORT RECEPTOR SUBUNIT TOM70"/>
    <property type="match status" value="1"/>
</dbReference>
<protein>
    <submittedName>
        <fullName evidence="13">Mitochondrial outer membrane translocase receptor TOM70</fullName>
    </submittedName>
</protein>
<dbReference type="InterPro" id="IPR019734">
    <property type="entry name" value="TPR_rpt"/>
</dbReference>
<comment type="similarity">
    <text evidence="9">Belongs to the Tom70 family.</text>
</comment>
<evidence type="ECO:0000256" key="6">
    <source>
        <dbReference type="ARBA" id="ARBA00022989"/>
    </source>
</evidence>
<sequence length="589" mass="65715">MSSEDTLVDRVSSFISENKRGVVIGVAAAAVAVGGVAYYVASSRAYGGADEESLRSGKKKDKKKKKPGKTGKDHDGPILEERKPKGGEVDDDARPPKLFLDDMPIPFRAQERKSLAASLKQKGNNAYQARSFIKAEQYYTRAIEVSPHPEPVFYSNRAACYVSMEPPQHEKVVADCDEALKLDARYVKALNRRATALEALERYEDSLRDYTATTILSKFQNDAAGRSVERVLEKLSKTKAAEVLANRERRLPSHTFVSAYFSAFRPRPLPTLPENPSTGDNILILALEALGASDYVHSLSFINEAIEQGISWEVGRAEALNLRGTFKFLTGDTNGAKADLEESCAVSWVKIASVYMEQTDVGKARSSTTASDPDIYYPSRAGYATRLLFIMNDFEKAAEDYTNSTKLDDKFVFSHIQLAVALYKLGDVPKSKATFIQTLNAFPDRSEPPNYYGELLLDQQKFAEAVEKFDRAVELERLRKPPNVLPLVNKGLALFQWKQDIEAAERCCNEALRTDPECEAAVATLAQLSLQQGKIDTAVRMFERHTELARNEPELVNALTYQYASYAQLEFIKRYPDLANELSQMARTM</sequence>
<dbReference type="AlphaFoldDB" id="A0AAD4LBR6"/>
<evidence type="ECO:0000256" key="10">
    <source>
        <dbReference type="PROSITE-ProRule" id="PRU00339"/>
    </source>
</evidence>
<dbReference type="GO" id="GO:0045039">
    <property type="term" value="P:protein insertion into mitochondrial inner membrane"/>
    <property type="evidence" value="ECO:0007669"/>
    <property type="project" value="TreeGrafter"/>
</dbReference>
<keyword evidence="14" id="KW-1185">Reference proteome</keyword>